<evidence type="ECO:0000313" key="1">
    <source>
        <dbReference type="EMBL" id="PYI01498.1"/>
    </source>
</evidence>
<sequence>MSSNSLLPYPLCNLRTSEKYSDLTIECDGEKFETPSHSTIKVQRFGIPTVKRMIDFLYTGEYDVIKQVKPEHDDTNAGPSSTAEALLPHVFVNAIADEYEIVELAKLTNIKIKQFLQLLWCREGFEEIVKTVYEVTGDTVLRRTMAAAICEHLDDFCKPEVLKALFPDELARHVIQAMKSKYEWLQPQLVVMQQSLVSSDSKVAEMKAAKDALQKQMKTMTASVEQGHKLLHDTTRCRQCGMLFLGILETNTANGSGYILRCKDCRTKHF</sequence>
<evidence type="ECO:0008006" key="3">
    <source>
        <dbReference type="Google" id="ProtNLM"/>
    </source>
</evidence>
<accession>A0A319E4Q1</accession>
<dbReference type="PANTHER" id="PTHR47843:SF5">
    <property type="entry name" value="BTB_POZ DOMAIN PROTEIN"/>
    <property type="match status" value="1"/>
</dbReference>
<reference evidence="1 2" key="1">
    <citation type="submission" date="2018-02" db="EMBL/GenBank/DDBJ databases">
        <title>The genomes of Aspergillus section Nigri reveals drivers in fungal speciation.</title>
        <authorList>
            <consortium name="DOE Joint Genome Institute"/>
            <person name="Vesth T.C."/>
            <person name="Nybo J."/>
            <person name="Theobald S."/>
            <person name="Brandl J."/>
            <person name="Frisvad J.C."/>
            <person name="Nielsen K.F."/>
            <person name="Lyhne E.K."/>
            <person name="Kogle M.E."/>
            <person name="Kuo A."/>
            <person name="Riley R."/>
            <person name="Clum A."/>
            <person name="Nolan M."/>
            <person name="Lipzen A."/>
            <person name="Salamov A."/>
            <person name="Henrissat B."/>
            <person name="Wiebenga A."/>
            <person name="De vries R.P."/>
            <person name="Grigoriev I.V."/>
            <person name="Mortensen U.H."/>
            <person name="Andersen M.R."/>
            <person name="Baker S.E."/>
        </authorList>
    </citation>
    <scope>NUCLEOTIDE SEQUENCE [LARGE SCALE GENOMIC DNA]</scope>
    <source>
        <strain evidence="1 2">CBS 121057</strain>
    </source>
</reference>
<gene>
    <name evidence="1" type="ORF">BO78DRAFT_435801</name>
</gene>
<dbReference type="VEuPathDB" id="FungiDB:BO78DRAFT_435801"/>
<dbReference type="EMBL" id="KZ826414">
    <property type="protein sequence ID" value="PYI01498.1"/>
    <property type="molecule type" value="Genomic_DNA"/>
</dbReference>
<dbReference type="Gene3D" id="3.30.710.10">
    <property type="entry name" value="Potassium Channel Kv1.1, Chain A"/>
    <property type="match status" value="1"/>
</dbReference>
<proteinExistence type="predicted"/>
<keyword evidence="2" id="KW-1185">Reference proteome</keyword>
<evidence type="ECO:0000313" key="2">
    <source>
        <dbReference type="Proteomes" id="UP000248423"/>
    </source>
</evidence>
<dbReference type="OrthoDB" id="6359816at2759"/>
<dbReference type="STRING" id="1448318.A0A319E4Q1"/>
<dbReference type="Proteomes" id="UP000248423">
    <property type="component" value="Unassembled WGS sequence"/>
</dbReference>
<organism evidence="1 2">
    <name type="scientific">Aspergillus sclerotiicarbonarius (strain CBS 121057 / IBT 28362)</name>
    <dbReference type="NCBI Taxonomy" id="1448318"/>
    <lineage>
        <taxon>Eukaryota</taxon>
        <taxon>Fungi</taxon>
        <taxon>Dikarya</taxon>
        <taxon>Ascomycota</taxon>
        <taxon>Pezizomycotina</taxon>
        <taxon>Eurotiomycetes</taxon>
        <taxon>Eurotiomycetidae</taxon>
        <taxon>Eurotiales</taxon>
        <taxon>Aspergillaceae</taxon>
        <taxon>Aspergillus</taxon>
        <taxon>Aspergillus subgen. Circumdati</taxon>
    </lineage>
</organism>
<dbReference type="PANTHER" id="PTHR47843">
    <property type="entry name" value="BTB DOMAIN-CONTAINING PROTEIN-RELATED"/>
    <property type="match status" value="1"/>
</dbReference>
<name>A0A319E4Q1_ASPSB</name>
<protein>
    <recommendedName>
        <fullName evidence="3">BTB domain-containing protein</fullName>
    </recommendedName>
</protein>
<dbReference type="InterPro" id="IPR011333">
    <property type="entry name" value="SKP1/BTB/POZ_sf"/>
</dbReference>
<dbReference type="AlphaFoldDB" id="A0A319E4Q1"/>